<evidence type="ECO:0000259" key="2">
    <source>
        <dbReference type="Pfam" id="PF07883"/>
    </source>
</evidence>
<keyword evidence="4" id="KW-1185">Reference proteome</keyword>
<dbReference type="SUPFAM" id="SSF51182">
    <property type="entry name" value="RmlC-like cupins"/>
    <property type="match status" value="1"/>
</dbReference>
<sequence length="163" mass="17569">MSDERYIVTAAEIAAAEGTAKTHFLNDGAKRANISLGDMTGLTGLGFHLIEVQPGFESTEYHVHHHEDECTFVLSGSGEVVIGDETHAIGPGDFIGYRAGGLAHTMKNTGSDVLRCIVVGQRLDHDVADYPNKGKRIFRNQGLPWTLVNHDALEELGGTVGKK</sequence>
<dbReference type="STRING" id="928856.SAMN04488049_11167"/>
<feature type="domain" description="Cupin type-2" evidence="2">
    <location>
        <begin position="49"/>
        <end position="119"/>
    </location>
</feature>
<accession>A0A0P1G708</accession>
<name>A0A0P1G708_9RHOB</name>
<proteinExistence type="predicted"/>
<dbReference type="Gene3D" id="2.60.120.10">
    <property type="entry name" value="Jelly Rolls"/>
    <property type="match status" value="1"/>
</dbReference>
<dbReference type="CDD" id="cd02224">
    <property type="entry name" value="cupin_SPO2919-like"/>
    <property type="match status" value="1"/>
</dbReference>
<evidence type="ECO:0000313" key="3">
    <source>
        <dbReference type="EMBL" id="CUH77509.1"/>
    </source>
</evidence>
<dbReference type="GO" id="GO:0046872">
    <property type="term" value="F:metal ion binding"/>
    <property type="evidence" value="ECO:0007669"/>
    <property type="project" value="UniProtKB-KW"/>
</dbReference>
<keyword evidence="1" id="KW-0479">Metal-binding</keyword>
<organism evidence="3 4">
    <name type="scientific">Tritonibacter multivorans</name>
    <dbReference type="NCBI Taxonomy" id="928856"/>
    <lineage>
        <taxon>Bacteria</taxon>
        <taxon>Pseudomonadati</taxon>
        <taxon>Pseudomonadota</taxon>
        <taxon>Alphaproteobacteria</taxon>
        <taxon>Rhodobacterales</taxon>
        <taxon>Paracoccaceae</taxon>
        <taxon>Tritonibacter</taxon>
    </lineage>
</organism>
<dbReference type="InterPro" id="IPR051610">
    <property type="entry name" value="GPI/OXD"/>
</dbReference>
<dbReference type="AlphaFoldDB" id="A0A0P1G708"/>
<dbReference type="InterPro" id="IPR011051">
    <property type="entry name" value="RmlC_Cupin_sf"/>
</dbReference>
<evidence type="ECO:0000313" key="4">
    <source>
        <dbReference type="Proteomes" id="UP000052022"/>
    </source>
</evidence>
<dbReference type="RefSeq" id="WP_058289511.1">
    <property type="nucleotide sequence ID" value="NZ_CYSD01000020.1"/>
</dbReference>
<dbReference type="PANTHER" id="PTHR35848">
    <property type="entry name" value="OXALATE-BINDING PROTEIN"/>
    <property type="match status" value="1"/>
</dbReference>
<dbReference type="InterPro" id="IPR013096">
    <property type="entry name" value="Cupin_2"/>
</dbReference>
<reference evidence="3 4" key="1">
    <citation type="submission" date="2015-09" db="EMBL/GenBank/DDBJ databases">
        <authorList>
            <consortium name="Swine Surveillance"/>
        </authorList>
    </citation>
    <scope>NUCLEOTIDE SEQUENCE [LARGE SCALE GENOMIC DNA]</scope>
    <source>
        <strain evidence="3 4">CECT 7557</strain>
    </source>
</reference>
<dbReference type="OrthoDB" id="1973590at2"/>
<dbReference type="Pfam" id="PF07883">
    <property type="entry name" value="Cupin_2"/>
    <property type="match status" value="1"/>
</dbReference>
<evidence type="ECO:0000256" key="1">
    <source>
        <dbReference type="ARBA" id="ARBA00022723"/>
    </source>
</evidence>
<gene>
    <name evidence="3" type="ORF">TRM7557_01409</name>
</gene>
<dbReference type="InterPro" id="IPR014710">
    <property type="entry name" value="RmlC-like_jellyroll"/>
</dbReference>
<dbReference type="EMBL" id="CYSD01000020">
    <property type="protein sequence ID" value="CUH77509.1"/>
    <property type="molecule type" value="Genomic_DNA"/>
</dbReference>
<protein>
    <recommendedName>
        <fullName evidence="2">Cupin type-2 domain-containing protein</fullName>
    </recommendedName>
</protein>
<dbReference type="Proteomes" id="UP000052022">
    <property type="component" value="Unassembled WGS sequence"/>
</dbReference>